<feature type="transmembrane region" description="Helical" evidence="1">
    <location>
        <begin position="38"/>
        <end position="56"/>
    </location>
</feature>
<dbReference type="InterPro" id="IPR005804">
    <property type="entry name" value="FA_desaturase_dom"/>
</dbReference>
<dbReference type="OrthoDB" id="104711at2"/>
<dbReference type="RefSeq" id="WP_054594840.1">
    <property type="nucleotide sequence ID" value="NZ_CP012830.1"/>
</dbReference>
<accession>A0A0N9W4Y2</accession>
<dbReference type="Pfam" id="PF00487">
    <property type="entry name" value="FA_desaturase"/>
    <property type="match status" value="1"/>
</dbReference>
<gene>
    <name evidence="3" type="ORF">AO353_10330</name>
</gene>
<evidence type="ECO:0000259" key="2">
    <source>
        <dbReference type="Pfam" id="PF00487"/>
    </source>
</evidence>
<dbReference type="PANTHER" id="PTHR19353:SF19">
    <property type="entry name" value="DELTA(5) FATTY ACID DESATURASE C-RELATED"/>
    <property type="match status" value="1"/>
</dbReference>
<dbReference type="Proteomes" id="UP000066487">
    <property type="component" value="Chromosome"/>
</dbReference>
<organism evidence="3 4">
    <name type="scientific">Pseudomonas fluorescens</name>
    <dbReference type="NCBI Taxonomy" id="294"/>
    <lineage>
        <taxon>Bacteria</taxon>
        <taxon>Pseudomonadati</taxon>
        <taxon>Pseudomonadota</taxon>
        <taxon>Gammaproteobacteria</taxon>
        <taxon>Pseudomonadales</taxon>
        <taxon>Pseudomonadaceae</taxon>
        <taxon>Pseudomonas</taxon>
    </lineage>
</organism>
<dbReference type="InterPro" id="IPR012171">
    <property type="entry name" value="Fatty_acid_desaturase"/>
</dbReference>
<dbReference type="GO" id="GO:0016717">
    <property type="term" value="F:oxidoreductase activity, acting on paired donors, with oxidation of a pair of donors resulting in the reduction of molecular oxygen to two molecules of water"/>
    <property type="evidence" value="ECO:0007669"/>
    <property type="project" value="TreeGrafter"/>
</dbReference>
<feature type="transmembrane region" description="Helical" evidence="1">
    <location>
        <begin position="161"/>
        <end position="181"/>
    </location>
</feature>
<dbReference type="GO" id="GO:0008610">
    <property type="term" value="P:lipid biosynthetic process"/>
    <property type="evidence" value="ECO:0007669"/>
    <property type="project" value="UniProtKB-ARBA"/>
</dbReference>
<reference evidence="3 4" key="2">
    <citation type="journal article" date="2018" name="Nature">
        <title>Mutant phenotypes for thousands of bacterial genes of unknown function.</title>
        <authorList>
            <person name="Price M.N."/>
            <person name="Wetmore K.M."/>
            <person name="Waters R.J."/>
            <person name="Callaghan M."/>
            <person name="Ray J."/>
            <person name="Liu H."/>
            <person name="Kuehl J.V."/>
            <person name="Melnyk R.A."/>
            <person name="Lamson J.S."/>
            <person name="Suh Y."/>
            <person name="Carlson H.K."/>
            <person name="Esquivel Z."/>
            <person name="Sadeeshkumar H."/>
            <person name="Chakraborty R."/>
            <person name="Zane G.M."/>
            <person name="Rubin B.E."/>
            <person name="Wall J.D."/>
            <person name="Visel A."/>
            <person name="Bristow J."/>
            <person name="Blow M.J."/>
            <person name="Arkin A.P."/>
            <person name="Deutschbauer A.M."/>
        </authorList>
    </citation>
    <scope>NUCLEOTIDE SEQUENCE [LARGE SCALE GENOMIC DNA]</scope>
    <source>
        <strain evidence="3 4">FW300-N2E3</strain>
    </source>
</reference>
<keyword evidence="1" id="KW-0472">Membrane</keyword>
<dbReference type="PANTHER" id="PTHR19353">
    <property type="entry name" value="FATTY ACID DESATURASE 2"/>
    <property type="match status" value="1"/>
</dbReference>
<reference evidence="4" key="1">
    <citation type="submission" date="2015-09" db="EMBL/GenBank/DDBJ databases">
        <title>Whole genome sequence of Pseudomonas fluorescens FW300-N2E3.</title>
        <authorList>
            <person name="Ray J."/>
            <person name="Melnyk R."/>
            <person name="Deutschbauer A."/>
        </authorList>
    </citation>
    <scope>NUCLEOTIDE SEQUENCE [LARGE SCALE GENOMIC DNA]</scope>
    <source>
        <strain evidence="4">FW300-N2E3</strain>
    </source>
</reference>
<proteinExistence type="predicted"/>
<sequence>MKPLAFQRDDADVHKALMQAASDYLAVHHDHRFADTWMIAKLLVLVLLCAGFYGMSLEQSTGWAYCGYYFGFIFTAMFITVNVVHDASHNAFFKRRWANRWLNCLVSIPLGLDPDCWRVRHVIFHHGHNNVEGYDLDIESNGVLRQTPFQRWKPFMRVQRFYWPLVAAMTFPYYIFLFDWLDRAGQTPVTRRMAQHGVRGWSVFVFGKGTHLVLALLIPLRVLPATISALDIVLVYLGSQMLSSLLFVMLIIGTHWAKAKFYQAPESGVLPHGRYRHVFSTTIDWQTTPRWLGYWLGGANLHLTHHLFPHWSHRHYPALSQLISEVAPRFGLEYQRIGSSEMLRLQQRFLSAMGANKGADV</sequence>
<protein>
    <submittedName>
        <fullName evidence="3">Linoleoyl-CoA desaturase</fullName>
    </submittedName>
</protein>
<evidence type="ECO:0000256" key="1">
    <source>
        <dbReference type="SAM" id="Phobius"/>
    </source>
</evidence>
<dbReference type="EMBL" id="CP012830">
    <property type="protein sequence ID" value="ALI01449.1"/>
    <property type="molecule type" value="Genomic_DNA"/>
</dbReference>
<evidence type="ECO:0000313" key="3">
    <source>
        <dbReference type="EMBL" id="ALI01449.1"/>
    </source>
</evidence>
<name>A0A0N9W4Y2_PSEFL</name>
<feature type="transmembrane region" description="Helical" evidence="1">
    <location>
        <begin position="62"/>
        <end position="85"/>
    </location>
</feature>
<feature type="transmembrane region" description="Helical" evidence="1">
    <location>
        <begin position="232"/>
        <end position="257"/>
    </location>
</feature>
<dbReference type="GO" id="GO:0016020">
    <property type="term" value="C:membrane"/>
    <property type="evidence" value="ECO:0007669"/>
    <property type="project" value="TreeGrafter"/>
</dbReference>
<evidence type="ECO:0000313" key="4">
    <source>
        <dbReference type="Proteomes" id="UP000066487"/>
    </source>
</evidence>
<feature type="domain" description="Fatty acid desaturase" evidence="2">
    <location>
        <begin position="63"/>
        <end position="336"/>
    </location>
</feature>
<keyword evidence="1" id="KW-1133">Transmembrane helix</keyword>
<dbReference type="AlphaFoldDB" id="A0A0N9W4Y2"/>
<keyword evidence="1" id="KW-0812">Transmembrane</keyword>
<feature type="transmembrane region" description="Helical" evidence="1">
    <location>
        <begin position="201"/>
        <end position="220"/>
    </location>
</feature>
<dbReference type="CDD" id="cd03506">
    <property type="entry name" value="Delta6-FADS-like"/>
    <property type="match status" value="1"/>
</dbReference>